<proteinExistence type="predicted"/>
<protein>
    <submittedName>
        <fullName evidence="1">Uncharacterized protein</fullName>
    </submittedName>
</protein>
<evidence type="ECO:0000313" key="1">
    <source>
        <dbReference type="EMBL" id="KAA6337979.1"/>
    </source>
</evidence>
<gene>
    <name evidence="1" type="ORF">EZS27_013977</name>
</gene>
<reference evidence="1" key="1">
    <citation type="submission" date="2019-03" db="EMBL/GenBank/DDBJ databases">
        <title>Single cell metagenomics reveals metabolic interactions within the superorganism composed of flagellate Streblomastix strix and complex community of Bacteroidetes bacteria on its surface.</title>
        <authorList>
            <person name="Treitli S.C."/>
            <person name="Kolisko M."/>
            <person name="Husnik F."/>
            <person name="Keeling P."/>
            <person name="Hampl V."/>
        </authorList>
    </citation>
    <scope>NUCLEOTIDE SEQUENCE</scope>
    <source>
        <strain evidence="1">STM</strain>
    </source>
</reference>
<name>A0A5J4RW75_9ZZZZ</name>
<dbReference type="AlphaFoldDB" id="A0A5J4RW75"/>
<dbReference type="EMBL" id="SNRY01000653">
    <property type="protein sequence ID" value="KAA6337979.1"/>
    <property type="molecule type" value="Genomic_DNA"/>
</dbReference>
<sequence>MQEQNLQYKDRNLLFEIKRNQTGYGFLVENEGFISPKCDVIKQIKEDISHNDSFVVPHPFILPTVFQKYGIRNANGRIYPERVLRKQANEYLLKVQEKRAMGELNHPNSISIDLSRVALNVVSFDWEGHTLIGEVEIITSPGFRRHGIISCQGDQLANLLIEGYKVGVSSRGVGSVEKIGSDMVVGEDYEIICFDSVESPSTPNAWISKTSQEARQYVENVNNKPLSSLLGEKLNRLESLVL</sequence>
<accession>A0A5J4RW75</accession>
<dbReference type="Pfam" id="PF03420">
    <property type="entry name" value="Peptidase_S77"/>
    <property type="match status" value="1"/>
</dbReference>
<comment type="caution">
    <text evidence="1">The sequence shown here is derived from an EMBL/GenBank/DDBJ whole genome shotgun (WGS) entry which is preliminary data.</text>
</comment>
<organism evidence="1">
    <name type="scientific">termite gut metagenome</name>
    <dbReference type="NCBI Taxonomy" id="433724"/>
    <lineage>
        <taxon>unclassified sequences</taxon>
        <taxon>metagenomes</taxon>
        <taxon>organismal metagenomes</taxon>
    </lineage>
</organism>
<dbReference type="InterPro" id="IPR005082">
    <property type="entry name" value="Peptidase_U9_T4_prohead"/>
</dbReference>